<dbReference type="AlphaFoldDB" id="A0A6C0J7U1"/>
<evidence type="ECO:0000313" key="1">
    <source>
        <dbReference type="EMBL" id="QHU01815.1"/>
    </source>
</evidence>
<accession>A0A6C0J7U1</accession>
<sequence>MILKIILHSRNNFTLEQIALKRFLETHDVYNDKMERYSLEMIMARLVDEVNNISIEQITDILLTHAFFLEFVQFIKKYELLRIDEIEEIDFSKKYAIKFYLEILDKFIRTLKFFCHDEPLTTNPMNSEIIEGIIFMSVIFDKRKFEFSHEDIELFKDHKYKLYFMHFVKMVAVNNNNLLPSLFVNKCILSIICRKLSLIQENLTKVQKIYL</sequence>
<proteinExistence type="predicted"/>
<protein>
    <submittedName>
        <fullName evidence="1">Uncharacterized protein</fullName>
    </submittedName>
</protein>
<organism evidence="1">
    <name type="scientific">viral metagenome</name>
    <dbReference type="NCBI Taxonomy" id="1070528"/>
    <lineage>
        <taxon>unclassified sequences</taxon>
        <taxon>metagenomes</taxon>
        <taxon>organismal metagenomes</taxon>
    </lineage>
</organism>
<dbReference type="EMBL" id="MN740350">
    <property type="protein sequence ID" value="QHU01815.1"/>
    <property type="molecule type" value="Genomic_DNA"/>
</dbReference>
<name>A0A6C0J7U1_9ZZZZ</name>
<reference evidence="1" key="1">
    <citation type="journal article" date="2020" name="Nature">
        <title>Giant virus diversity and host interactions through global metagenomics.</title>
        <authorList>
            <person name="Schulz F."/>
            <person name="Roux S."/>
            <person name="Paez-Espino D."/>
            <person name="Jungbluth S."/>
            <person name="Walsh D.A."/>
            <person name="Denef V.J."/>
            <person name="McMahon K.D."/>
            <person name="Konstantinidis K.T."/>
            <person name="Eloe-Fadrosh E.A."/>
            <person name="Kyrpides N.C."/>
            <person name="Woyke T."/>
        </authorList>
    </citation>
    <scope>NUCLEOTIDE SEQUENCE</scope>
    <source>
        <strain evidence="1">GVMAG-M-3300025880-56</strain>
    </source>
</reference>